<keyword evidence="3" id="KW-0808">Transferase</keyword>
<dbReference type="InterPro" id="IPR043128">
    <property type="entry name" value="Rev_trsase/Diguanyl_cyclase"/>
</dbReference>
<dbReference type="Proteomes" id="UP000619838">
    <property type="component" value="Unassembled WGS sequence"/>
</dbReference>
<dbReference type="NCBIfam" id="TIGR02578">
    <property type="entry name" value="cas_TM1811_Csm1"/>
    <property type="match status" value="1"/>
</dbReference>
<evidence type="ECO:0000256" key="4">
    <source>
        <dbReference type="ARBA" id="ARBA00022722"/>
    </source>
</evidence>
<gene>
    <name evidence="13" type="primary">cas10</name>
    <name evidence="13" type="ORF">INT08_03545</name>
</gene>
<dbReference type="PROSITE" id="PS50887">
    <property type="entry name" value="GGDEF"/>
    <property type="match status" value="1"/>
</dbReference>
<dbReference type="RefSeq" id="WP_175186737.1">
    <property type="nucleotide sequence ID" value="NZ_JABVZQ010000001.1"/>
</dbReference>
<organism evidence="13 14">
    <name type="scientific">Prosthecochloris ethylica</name>
    <dbReference type="NCBI Taxonomy" id="2743976"/>
    <lineage>
        <taxon>Bacteria</taxon>
        <taxon>Pseudomonadati</taxon>
        <taxon>Chlorobiota</taxon>
        <taxon>Chlorobiia</taxon>
        <taxon>Chlorobiales</taxon>
        <taxon>Chlorobiaceae</taxon>
        <taxon>Prosthecochloris</taxon>
    </lineage>
</organism>
<dbReference type="InterPro" id="IPR013408">
    <property type="entry name" value="Cas10/Csm1"/>
</dbReference>
<keyword evidence="5" id="KW-0547">Nucleotide-binding</keyword>
<dbReference type="Pfam" id="PF22335">
    <property type="entry name" value="Cas10-Cmr2_palm2"/>
    <property type="match status" value="1"/>
</dbReference>
<dbReference type="PANTHER" id="PTHR36528:SF1">
    <property type="entry name" value="CRISPR SYSTEM SINGLE-STRAND-SPECIFIC DEOXYRIBONUCLEASE CAS10_CSM1 (SUBTYPE III-A)"/>
    <property type="match status" value="1"/>
</dbReference>
<dbReference type="InterPro" id="IPR052117">
    <property type="entry name" value="Cas10/Csm1_subtype-III-A"/>
</dbReference>
<evidence type="ECO:0000256" key="6">
    <source>
        <dbReference type="ARBA" id="ARBA00022759"/>
    </source>
</evidence>
<keyword evidence="4" id="KW-0540">Nuclease</keyword>
<dbReference type="Pfam" id="PF18211">
    <property type="entry name" value="Csm1_B"/>
    <property type="match status" value="1"/>
</dbReference>
<sequence length="768" mass="87368">MLSQHPIIECGIKLLQEGELKIGWVDHFGEALAEACSLLDVNIDAPLRICALQSVFQDAQEIPPKWFKPSELNSGVICTPELEKEPDISSFFHSHIFDSPNGLVALERYGTFVATSASSSIPLYDLFTSLAALYDCFRLSKEMQPCLLVGCDFSGIQETVYTITSKGALKTLRARSFMLEMLCEHIIHEILTVAGSKRHAVVYSGGGGFSLLLPNNAEVFSKVSAYSKILDKWVLDEFEGRLFIALDIIPFGKEAFHSDVTFKKLRQTQSDNLDRLKRRKFIDQLATLFTPSMPKQLKAGTECQITRRDDLSDASMYDIQEPNRYRCMSSVPVDKREDDEYLWVSESCYHQFMLGDKLIDAEYVWRYTSGIDRSKNELRGTLVFPGFEGQNVYYTFSEVVDVIPEAKWAINAWNQENVLLYANYVRKHGDLSAYAQKCELDSLKKNGRTAEIGHTATFEGLASSSCGADLIGALRMDVDNLGNLFGGICNISQLSARSRMLNLFFKVYLNQLCCDRDTDILNKAEAKERAWGKPGRNVSIIYAGGDDLFIVGAWDDTLELSFDIQKAFKNFTYGRPESDGGISGGLTLHLPRFPLYQMARLSAEAEAYAKNDDDGDGVQQKNRISLFYDHSKLHRMRRLSHIDKSRYMLSMEWKIADVFLLPLMQVYRRCSSVSQEESERKRMAVDKFSFGAIEKWFAVIEKYQLSKQLYLPTMARVMRGIEREFDDSEADLFKELVKYLYTAEKGKGDWISHFHIALNWLAYLRRTS</sequence>
<evidence type="ECO:0000259" key="12">
    <source>
        <dbReference type="PROSITE" id="PS50887"/>
    </source>
</evidence>
<name>A0ABR9XQF7_9CHLB</name>
<evidence type="ECO:0000256" key="5">
    <source>
        <dbReference type="ARBA" id="ARBA00022741"/>
    </source>
</evidence>
<evidence type="ECO:0000256" key="1">
    <source>
        <dbReference type="ARBA" id="ARBA00005700"/>
    </source>
</evidence>
<evidence type="ECO:0000256" key="7">
    <source>
        <dbReference type="ARBA" id="ARBA00022801"/>
    </source>
</evidence>
<keyword evidence="9" id="KW-0067">ATP-binding</keyword>
<proteinExistence type="inferred from homology"/>
<evidence type="ECO:0000256" key="9">
    <source>
        <dbReference type="ARBA" id="ARBA00022840"/>
    </source>
</evidence>
<comment type="caution">
    <text evidence="13">The sequence shown here is derived from an EMBL/GenBank/DDBJ whole genome shotgun (WGS) entry which is preliminary data.</text>
</comment>
<dbReference type="InterPro" id="IPR041062">
    <property type="entry name" value="Csm1_B"/>
</dbReference>
<dbReference type="EMBL" id="JADGII010000004">
    <property type="protein sequence ID" value="MBF0636255.1"/>
    <property type="molecule type" value="Genomic_DNA"/>
</dbReference>
<evidence type="ECO:0000256" key="3">
    <source>
        <dbReference type="ARBA" id="ARBA00022679"/>
    </source>
</evidence>
<keyword evidence="7" id="KW-0378">Hydrolase</keyword>
<dbReference type="InterPro" id="IPR054767">
    <property type="entry name" value="Cas10-Cmr2_palm2"/>
</dbReference>
<dbReference type="InterPro" id="IPR000160">
    <property type="entry name" value="GGDEF_dom"/>
</dbReference>
<feature type="domain" description="GGDEF" evidence="12">
    <location>
        <begin position="469"/>
        <end position="629"/>
    </location>
</feature>
<accession>A0ABR9XQF7</accession>
<keyword evidence="10" id="KW-0051">Antiviral defense</keyword>
<evidence type="ECO:0000313" key="13">
    <source>
        <dbReference type="EMBL" id="MBF0636255.1"/>
    </source>
</evidence>
<evidence type="ECO:0000256" key="11">
    <source>
        <dbReference type="ARBA" id="ARBA00032922"/>
    </source>
</evidence>
<evidence type="ECO:0000256" key="10">
    <source>
        <dbReference type="ARBA" id="ARBA00023118"/>
    </source>
</evidence>
<keyword evidence="14" id="KW-1185">Reference proteome</keyword>
<evidence type="ECO:0000313" key="14">
    <source>
        <dbReference type="Proteomes" id="UP000619838"/>
    </source>
</evidence>
<comment type="similarity">
    <text evidence="1">Belongs to the CRISPR-associated Cas10/Csm1 family.</text>
</comment>
<dbReference type="Gene3D" id="3.30.70.270">
    <property type="match status" value="1"/>
</dbReference>
<dbReference type="PANTHER" id="PTHR36528">
    <property type="entry name" value="CRISPR SYSTEM SINGLE-STRAND-SPECIFIC DEOXYRIBONUCLEASE CAS10/CSM1 (SUBTYPE III-A)"/>
    <property type="match status" value="1"/>
</dbReference>
<keyword evidence="6" id="KW-0255">Endonuclease</keyword>
<keyword evidence="8" id="KW-0269">Exonuclease</keyword>
<protein>
    <recommendedName>
        <fullName evidence="2">CRISPR system single-strand-specific deoxyribonuclease Cas10/Csm1 (subtype III-A)</fullName>
    </recommendedName>
    <alternativeName>
        <fullName evidence="11">Cyclic oligoadenylate synthase</fullName>
    </alternativeName>
</protein>
<evidence type="ECO:0000256" key="8">
    <source>
        <dbReference type="ARBA" id="ARBA00022839"/>
    </source>
</evidence>
<evidence type="ECO:0000256" key="2">
    <source>
        <dbReference type="ARBA" id="ARBA00014333"/>
    </source>
</evidence>
<reference evidence="13 14" key="1">
    <citation type="journal article" date="2020" name="Microorganisms">
        <title>Simultaneous Genome Sequencing of Prosthecochloris ethylica and Desulfuromonas acetoxidans within a Syntrophic Mixture Reveals Unique Pili and Protein Interactions.</title>
        <authorList>
            <person name="Kyndt J.A."/>
            <person name="Van Beeumen J.J."/>
            <person name="Meyer T.E."/>
        </authorList>
    </citation>
    <scope>NUCLEOTIDE SEQUENCE [LARGE SCALE GENOMIC DNA]</scope>
    <source>
        <strain evidence="13 14">N3</strain>
    </source>
</reference>